<dbReference type="Gene3D" id="1.10.150.130">
    <property type="match status" value="1"/>
</dbReference>
<dbReference type="GO" id="GO:0003677">
    <property type="term" value="F:DNA binding"/>
    <property type="evidence" value="ECO:0007669"/>
    <property type="project" value="UniProtKB-UniRule"/>
</dbReference>
<dbReference type="Proteomes" id="UP001058016">
    <property type="component" value="Chromosome"/>
</dbReference>
<dbReference type="PANTHER" id="PTHR30349">
    <property type="entry name" value="PHAGE INTEGRASE-RELATED"/>
    <property type="match status" value="1"/>
</dbReference>
<dbReference type="GO" id="GO:0006310">
    <property type="term" value="P:DNA recombination"/>
    <property type="evidence" value="ECO:0007669"/>
    <property type="project" value="UniProtKB-KW"/>
</dbReference>
<sequence length="329" mass="38056">MELVLTQNRAVGERQKTHFIRHFLNLKGSSSKYTAISYERDILDFFQVEKIEEITLEQIVAVNMFDVEHYLLDLKGKGCASATINRKVSSLSSLYKWLLKYQDNRTGRALLYFNPFGNLRDEKPKVNSKETEFLTSEECVKLLSVFDTKKILDLRNKTIMYLALTTALRKSELINIKLKDIAKYGEYDVIHVIRKGSKKDMVKIQPIVKSLIYDYVKRTDRNFNDHAEAYLFIGHSRNKRNNEKLDPSSLNYMIKAACKKADINKHLKVHSTRHTAITLAITGGASIEKVRDFAAHQNIATTNRYVHSIDKLKENAGDFIRLDDIEFNR</sequence>
<evidence type="ECO:0000259" key="10">
    <source>
        <dbReference type="PROSITE" id="PS51898"/>
    </source>
</evidence>
<evidence type="ECO:0000313" key="12">
    <source>
        <dbReference type="EMBL" id="UUF06478.1"/>
    </source>
</evidence>
<gene>
    <name evidence="12" type="ORF">J0J69_02510</name>
    <name evidence="13" type="ORF">J0J70_08835</name>
</gene>
<keyword evidence="2" id="KW-0963">Cytoplasm</keyword>
<evidence type="ECO:0000259" key="11">
    <source>
        <dbReference type="PROSITE" id="PS51900"/>
    </source>
</evidence>
<evidence type="ECO:0000256" key="5">
    <source>
        <dbReference type="ARBA" id="ARBA00022908"/>
    </source>
</evidence>
<evidence type="ECO:0000313" key="15">
    <source>
        <dbReference type="Proteomes" id="UP001058072"/>
    </source>
</evidence>
<keyword evidence="5" id="KW-0229">DNA integration</keyword>
<name>A0A9Q9CIS7_9FIRM</name>
<accession>A0A9Q9CIS7</accession>
<dbReference type="InterPro" id="IPR050090">
    <property type="entry name" value="Tyrosine_recombinase_XerCD"/>
</dbReference>
<dbReference type="RefSeq" id="WP_212724207.1">
    <property type="nucleotide sequence ID" value="NZ_CP071249.1"/>
</dbReference>
<dbReference type="GO" id="GO:0051301">
    <property type="term" value="P:cell division"/>
    <property type="evidence" value="ECO:0007669"/>
    <property type="project" value="UniProtKB-KW"/>
</dbReference>
<evidence type="ECO:0000256" key="7">
    <source>
        <dbReference type="ARBA" id="ARBA00023172"/>
    </source>
</evidence>
<dbReference type="InterPro" id="IPR044068">
    <property type="entry name" value="CB"/>
</dbReference>
<dbReference type="EMBL" id="CP071250">
    <property type="protein sequence ID" value="UUF07726.1"/>
    <property type="molecule type" value="Genomic_DNA"/>
</dbReference>
<feature type="domain" description="Tyr recombinase" evidence="10">
    <location>
        <begin position="129"/>
        <end position="318"/>
    </location>
</feature>
<dbReference type="PROSITE" id="PS51898">
    <property type="entry name" value="TYR_RECOMBINASE"/>
    <property type="match status" value="1"/>
</dbReference>
<dbReference type="GO" id="GO:0015074">
    <property type="term" value="P:DNA integration"/>
    <property type="evidence" value="ECO:0007669"/>
    <property type="project" value="UniProtKB-KW"/>
</dbReference>
<evidence type="ECO:0000256" key="6">
    <source>
        <dbReference type="ARBA" id="ARBA00023125"/>
    </source>
</evidence>
<dbReference type="Pfam" id="PF00589">
    <property type="entry name" value="Phage_integrase"/>
    <property type="match status" value="1"/>
</dbReference>
<dbReference type="AlphaFoldDB" id="A0A9Q9CIS7"/>
<dbReference type="InterPro" id="IPR011010">
    <property type="entry name" value="DNA_brk_join_enz"/>
</dbReference>
<dbReference type="PANTHER" id="PTHR30349:SF77">
    <property type="entry name" value="TYROSINE RECOMBINASE XERC"/>
    <property type="match status" value="1"/>
</dbReference>
<dbReference type="InterPro" id="IPR013762">
    <property type="entry name" value="Integrase-like_cat_sf"/>
</dbReference>
<keyword evidence="8" id="KW-0131">Cell cycle</keyword>
<keyword evidence="6 9" id="KW-0238">DNA-binding</keyword>
<dbReference type="Gene3D" id="1.10.443.10">
    <property type="entry name" value="Intergrase catalytic core"/>
    <property type="match status" value="1"/>
</dbReference>
<keyword evidence="3" id="KW-0132">Cell division</keyword>
<evidence type="ECO:0000313" key="14">
    <source>
        <dbReference type="Proteomes" id="UP001058016"/>
    </source>
</evidence>
<proteinExistence type="predicted"/>
<comment type="subcellular location">
    <subcellularLocation>
        <location evidence="1">Cytoplasm</location>
    </subcellularLocation>
</comment>
<organism evidence="13 15">
    <name type="scientific">Turicibacter bilis</name>
    <dbReference type="NCBI Taxonomy" id="2735723"/>
    <lineage>
        <taxon>Bacteria</taxon>
        <taxon>Bacillati</taxon>
        <taxon>Bacillota</taxon>
        <taxon>Erysipelotrichia</taxon>
        <taxon>Erysipelotrichales</taxon>
        <taxon>Turicibacteraceae</taxon>
        <taxon>Turicibacter</taxon>
    </lineage>
</organism>
<dbReference type="CDD" id="cd00397">
    <property type="entry name" value="DNA_BRE_C"/>
    <property type="match status" value="1"/>
</dbReference>
<dbReference type="Proteomes" id="UP001058072">
    <property type="component" value="Chromosome"/>
</dbReference>
<evidence type="ECO:0000256" key="1">
    <source>
        <dbReference type="ARBA" id="ARBA00004496"/>
    </source>
</evidence>
<dbReference type="Pfam" id="PF02899">
    <property type="entry name" value="Phage_int_SAM_1"/>
    <property type="match status" value="1"/>
</dbReference>
<feature type="domain" description="Core-binding (CB)" evidence="11">
    <location>
        <begin position="14"/>
        <end position="99"/>
    </location>
</feature>
<dbReference type="GO" id="GO:0007059">
    <property type="term" value="P:chromosome segregation"/>
    <property type="evidence" value="ECO:0007669"/>
    <property type="project" value="UniProtKB-KW"/>
</dbReference>
<reference evidence="13 14" key="1">
    <citation type="submission" date="2021-03" db="EMBL/GenBank/DDBJ databases">
        <title>Comparative Genomics and Metabolomics in the genus Turicibacter.</title>
        <authorList>
            <person name="Maki J."/>
            <person name="Looft T."/>
        </authorList>
    </citation>
    <scope>NUCLEOTIDE SEQUENCE</scope>
    <source>
        <strain evidence="13">ISU324</strain>
        <strain evidence="12 14">MMM721</strain>
    </source>
</reference>
<dbReference type="InterPro" id="IPR010998">
    <property type="entry name" value="Integrase_recombinase_N"/>
</dbReference>
<evidence type="ECO:0000256" key="2">
    <source>
        <dbReference type="ARBA" id="ARBA00022490"/>
    </source>
</evidence>
<keyword evidence="14" id="KW-1185">Reference proteome</keyword>
<dbReference type="InterPro" id="IPR002104">
    <property type="entry name" value="Integrase_catalytic"/>
</dbReference>
<evidence type="ECO:0000313" key="13">
    <source>
        <dbReference type="EMBL" id="UUF07726.1"/>
    </source>
</evidence>
<keyword evidence="7" id="KW-0233">DNA recombination</keyword>
<dbReference type="SUPFAM" id="SSF56349">
    <property type="entry name" value="DNA breaking-rejoining enzymes"/>
    <property type="match status" value="1"/>
</dbReference>
<dbReference type="EMBL" id="CP071249">
    <property type="protein sequence ID" value="UUF06478.1"/>
    <property type="molecule type" value="Genomic_DNA"/>
</dbReference>
<evidence type="ECO:0000256" key="9">
    <source>
        <dbReference type="PROSITE-ProRule" id="PRU01248"/>
    </source>
</evidence>
<dbReference type="PROSITE" id="PS51900">
    <property type="entry name" value="CB"/>
    <property type="match status" value="1"/>
</dbReference>
<dbReference type="GO" id="GO:0005737">
    <property type="term" value="C:cytoplasm"/>
    <property type="evidence" value="ECO:0007669"/>
    <property type="project" value="UniProtKB-SubCell"/>
</dbReference>
<keyword evidence="4" id="KW-0159">Chromosome partition</keyword>
<protein>
    <submittedName>
        <fullName evidence="13">Tyrosine-type recombinase/integrase</fullName>
    </submittedName>
</protein>
<evidence type="ECO:0000256" key="4">
    <source>
        <dbReference type="ARBA" id="ARBA00022829"/>
    </source>
</evidence>
<evidence type="ECO:0000256" key="3">
    <source>
        <dbReference type="ARBA" id="ARBA00022618"/>
    </source>
</evidence>
<evidence type="ECO:0000256" key="8">
    <source>
        <dbReference type="ARBA" id="ARBA00023306"/>
    </source>
</evidence>
<dbReference type="InterPro" id="IPR004107">
    <property type="entry name" value="Integrase_SAM-like_N"/>
</dbReference>